<keyword evidence="2" id="KW-1185">Reference proteome</keyword>
<dbReference type="AlphaFoldDB" id="A0A5B7GNP1"/>
<evidence type="ECO:0000313" key="1">
    <source>
        <dbReference type="EMBL" id="MPC59239.1"/>
    </source>
</evidence>
<comment type="caution">
    <text evidence="1">The sequence shown here is derived from an EMBL/GenBank/DDBJ whole genome shotgun (WGS) entry which is preliminary data.</text>
</comment>
<sequence>MLGDIVGRFGVSLEYSRTSQVAGALWSTASTNASNRGNCDSGNWYARYSCAKVVPEHQGRHTAITSSLS</sequence>
<evidence type="ECO:0000313" key="2">
    <source>
        <dbReference type="Proteomes" id="UP000324222"/>
    </source>
</evidence>
<organism evidence="1 2">
    <name type="scientific">Portunus trituberculatus</name>
    <name type="common">Swimming crab</name>
    <name type="synonym">Neptunus trituberculatus</name>
    <dbReference type="NCBI Taxonomy" id="210409"/>
    <lineage>
        <taxon>Eukaryota</taxon>
        <taxon>Metazoa</taxon>
        <taxon>Ecdysozoa</taxon>
        <taxon>Arthropoda</taxon>
        <taxon>Crustacea</taxon>
        <taxon>Multicrustacea</taxon>
        <taxon>Malacostraca</taxon>
        <taxon>Eumalacostraca</taxon>
        <taxon>Eucarida</taxon>
        <taxon>Decapoda</taxon>
        <taxon>Pleocyemata</taxon>
        <taxon>Brachyura</taxon>
        <taxon>Eubrachyura</taxon>
        <taxon>Portunoidea</taxon>
        <taxon>Portunidae</taxon>
        <taxon>Portuninae</taxon>
        <taxon>Portunus</taxon>
    </lineage>
</organism>
<gene>
    <name evidence="1" type="ORF">E2C01_053255</name>
</gene>
<dbReference type="Proteomes" id="UP000324222">
    <property type="component" value="Unassembled WGS sequence"/>
</dbReference>
<name>A0A5B7GNP1_PORTR</name>
<protein>
    <submittedName>
        <fullName evidence="1">Uncharacterized protein</fullName>
    </submittedName>
</protein>
<reference evidence="1 2" key="1">
    <citation type="submission" date="2019-05" db="EMBL/GenBank/DDBJ databases">
        <title>Another draft genome of Portunus trituberculatus and its Hox gene families provides insights of decapod evolution.</title>
        <authorList>
            <person name="Jeong J.-H."/>
            <person name="Song I."/>
            <person name="Kim S."/>
            <person name="Choi T."/>
            <person name="Kim D."/>
            <person name="Ryu S."/>
            <person name="Kim W."/>
        </authorList>
    </citation>
    <scope>NUCLEOTIDE SEQUENCE [LARGE SCALE GENOMIC DNA]</scope>
    <source>
        <tissue evidence="1">Muscle</tissue>
    </source>
</reference>
<dbReference type="EMBL" id="VSRR010016381">
    <property type="protein sequence ID" value="MPC59239.1"/>
    <property type="molecule type" value="Genomic_DNA"/>
</dbReference>
<proteinExistence type="predicted"/>
<accession>A0A5B7GNP1</accession>